<comment type="caution">
    <text evidence="1">The sequence shown here is derived from an EMBL/GenBank/DDBJ whole genome shotgun (WGS) entry which is preliminary data.</text>
</comment>
<dbReference type="Proteomes" id="UP000789366">
    <property type="component" value="Unassembled WGS sequence"/>
</dbReference>
<evidence type="ECO:0000313" key="1">
    <source>
        <dbReference type="EMBL" id="CAG8709620.1"/>
    </source>
</evidence>
<dbReference type="EMBL" id="CAJVPW010025652">
    <property type="protein sequence ID" value="CAG8709620.1"/>
    <property type="molecule type" value="Genomic_DNA"/>
</dbReference>
<protein>
    <submittedName>
        <fullName evidence="1">8703_t:CDS:1</fullName>
    </submittedName>
</protein>
<name>A0ACA9PH75_9GLOM</name>
<gene>
    <name evidence="1" type="ORF">SPELUC_LOCUS11734</name>
</gene>
<organism evidence="1 2">
    <name type="scientific">Cetraspora pellucida</name>
    <dbReference type="NCBI Taxonomy" id="1433469"/>
    <lineage>
        <taxon>Eukaryota</taxon>
        <taxon>Fungi</taxon>
        <taxon>Fungi incertae sedis</taxon>
        <taxon>Mucoromycota</taxon>
        <taxon>Glomeromycotina</taxon>
        <taxon>Glomeromycetes</taxon>
        <taxon>Diversisporales</taxon>
        <taxon>Gigasporaceae</taxon>
        <taxon>Cetraspora</taxon>
    </lineage>
</organism>
<keyword evidence="2" id="KW-1185">Reference proteome</keyword>
<reference evidence="1" key="1">
    <citation type="submission" date="2021-06" db="EMBL/GenBank/DDBJ databases">
        <authorList>
            <person name="Kallberg Y."/>
            <person name="Tangrot J."/>
            <person name="Rosling A."/>
        </authorList>
    </citation>
    <scope>NUCLEOTIDE SEQUENCE</scope>
    <source>
        <strain evidence="1">28 12/20/2015</strain>
    </source>
</reference>
<evidence type="ECO:0000313" key="2">
    <source>
        <dbReference type="Proteomes" id="UP000789366"/>
    </source>
</evidence>
<proteinExistence type="predicted"/>
<sequence length="71" mass="8015">ARRSDLENERLPPTREEVSAAEQAKTKAAIEEAIQEVDKDEALAEVAEVFIKEDEKRRSLKEPLVLNPVNT</sequence>
<feature type="non-terminal residue" evidence="1">
    <location>
        <position position="1"/>
    </location>
</feature>
<accession>A0ACA9PH75</accession>